<organism evidence="3 4">
    <name type="scientific">Lentinula raphanica</name>
    <dbReference type="NCBI Taxonomy" id="153919"/>
    <lineage>
        <taxon>Eukaryota</taxon>
        <taxon>Fungi</taxon>
        <taxon>Dikarya</taxon>
        <taxon>Basidiomycota</taxon>
        <taxon>Agaricomycotina</taxon>
        <taxon>Agaricomycetes</taxon>
        <taxon>Agaricomycetidae</taxon>
        <taxon>Agaricales</taxon>
        <taxon>Marasmiineae</taxon>
        <taxon>Omphalotaceae</taxon>
        <taxon>Lentinula</taxon>
    </lineage>
</organism>
<evidence type="ECO:0000256" key="2">
    <source>
        <dbReference type="SAM" id="Phobius"/>
    </source>
</evidence>
<feature type="region of interest" description="Disordered" evidence="1">
    <location>
        <begin position="42"/>
        <end position="66"/>
    </location>
</feature>
<dbReference type="Proteomes" id="UP001163846">
    <property type="component" value="Unassembled WGS sequence"/>
</dbReference>
<sequence length="269" mass="30596">MYLFQIFTWHSLHVHSLVAFILFLSIIVATIASPLQSYPPGELTRTRLTPPKNVGNNPKASVPKRKIRQKVDHDIPRKYIITVACRSKWTNIDEACKGGKAEGSVPTLDPEAIWTVGLRPEGSVRIQQGFRTQRNPHSPPGWIAVGPNGLVPSVSNSAQTKFINLGYVIMSMKTKIQISIEVNQELKRHYSDTLPNIFYAHHTLTYYNSWLHKLLRVPKGDMKVIELSFDILNDWKKPYFDVMLELKGTAAGSIVKKEDYDSYLYPFCE</sequence>
<keyword evidence="2" id="KW-0812">Transmembrane</keyword>
<evidence type="ECO:0000256" key="1">
    <source>
        <dbReference type="SAM" id="MobiDB-lite"/>
    </source>
</evidence>
<protein>
    <submittedName>
        <fullName evidence="3">Uncharacterized protein</fullName>
    </submittedName>
</protein>
<evidence type="ECO:0000313" key="3">
    <source>
        <dbReference type="EMBL" id="KAJ3837857.1"/>
    </source>
</evidence>
<reference evidence="3" key="1">
    <citation type="submission" date="2022-08" db="EMBL/GenBank/DDBJ databases">
        <authorList>
            <consortium name="DOE Joint Genome Institute"/>
            <person name="Min B."/>
            <person name="Riley R."/>
            <person name="Sierra-Patev S."/>
            <person name="Naranjo-Ortiz M."/>
            <person name="Looney B."/>
            <person name="Konkel Z."/>
            <person name="Slot J.C."/>
            <person name="Sakamoto Y."/>
            <person name="Steenwyk J.L."/>
            <person name="Rokas A."/>
            <person name="Carro J."/>
            <person name="Camarero S."/>
            <person name="Ferreira P."/>
            <person name="Molpeceres G."/>
            <person name="Ruiz-Duenas F.J."/>
            <person name="Serrano A."/>
            <person name="Henrissat B."/>
            <person name="Drula E."/>
            <person name="Hughes K.W."/>
            <person name="Mata J.L."/>
            <person name="Ishikawa N.K."/>
            <person name="Vargas-Isla R."/>
            <person name="Ushijima S."/>
            <person name="Smith C.A."/>
            <person name="Ahrendt S."/>
            <person name="Andreopoulos W."/>
            <person name="He G."/>
            <person name="Labutti K."/>
            <person name="Lipzen A."/>
            <person name="Ng V."/>
            <person name="Sandor L."/>
            <person name="Barry K."/>
            <person name="Martinez A.T."/>
            <person name="Xiao Y."/>
            <person name="Gibbons J.G."/>
            <person name="Terashima K."/>
            <person name="Hibbett D.S."/>
            <person name="Grigoriev I.V."/>
        </authorList>
    </citation>
    <scope>NUCLEOTIDE SEQUENCE</scope>
    <source>
        <strain evidence="3">TFB9207</strain>
    </source>
</reference>
<feature type="transmembrane region" description="Helical" evidence="2">
    <location>
        <begin position="12"/>
        <end position="35"/>
    </location>
</feature>
<dbReference type="AlphaFoldDB" id="A0AA38UGZ7"/>
<accession>A0AA38UGZ7</accession>
<name>A0AA38UGZ7_9AGAR</name>
<proteinExistence type="predicted"/>
<keyword evidence="4" id="KW-1185">Reference proteome</keyword>
<keyword evidence="2" id="KW-0472">Membrane</keyword>
<gene>
    <name evidence="3" type="ORF">F5878DRAFT_661699</name>
</gene>
<keyword evidence="2" id="KW-1133">Transmembrane helix</keyword>
<comment type="caution">
    <text evidence="3">The sequence shown here is derived from an EMBL/GenBank/DDBJ whole genome shotgun (WGS) entry which is preliminary data.</text>
</comment>
<evidence type="ECO:0000313" key="4">
    <source>
        <dbReference type="Proteomes" id="UP001163846"/>
    </source>
</evidence>
<dbReference type="EMBL" id="MU806217">
    <property type="protein sequence ID" value="KAJ3837857.1"/>
    <property type="molecule type" value="Genomic_DNA"/>
</dbReference>